<dbReference type="Gene3D" id="1.20.1740.10">
    <property type="entry name" value="Amino acid/polyamine transporter I"/>
    <property type="match status" value="1"/>
</dbReference>
<keyword evidence="8" id="KW-1185">Reference proteome</keyword>
<keyword evidence="4 6" id="KW-1133">Transmembrane helix</keyword>
<comment type="subcellular location">
    <subcellularLocation>
        <location evidence="1">Cell membrane</location>
        <topology evidence="1">Multi-pass membrane protein</topology>
    </subcellularLocation>
</comment>
<dbReference type="Pfam" id="PF13520">
    <property type="entry name" value="AA_permease_2"/>
    <property type="match status" value="1"/>
</dbReference>
<dbReference type="RefSeq" id="WP_380602695.1">
    <property type="nucleotide sequence ID" value="NZ_JBHSDU010000014.1"/>
</dbReference>
<feature type="transmembrane region" description="Helical" evidence="6">
    <location>
        <begin position="44"/>
        <end position="65"/>
    </location>
</feature>
<name>A0ABV8T0M4_9GAMM</name>
<evidence type="ECO:0000256" key="1">
    <source>
        <dbReference type="ARBA" id="ARBA00004651"/>
    </source>
</evidence>
<feature type="transmembrane region" description="Helical" evidence="6">
    <location>
        <begin position="165"/>
        <end position="188"/>
    </location>
</feature>
<dbReference type="InterPro" id="IPR050367">
    <property type="entry name" value="APC_superfamily"/>
</dbReference>
<dbReference type="EMBL" id="JBHSDU010000014">
    <property type="protein sequence ID" value="MFC4312902.1"/>
    <property type="molecule type" value="Genomic_DNA"/>
</dbReference>
<keyword evidence="2" id="KW-1003">Cell membrane</keyword>
<evidence type="ECO:0000313" key="7">
    <source>
        <dbReference type="EMBL" id="MFC4312902.1"/>
    </source>
</evidence>
<evidence type="ECO:0000256" key="3">
    <source>
        <dbReference type="ARBA" id="ARBA00022692"/>
    </source>
</evidence>
<feature type="transmembrane region" description="Helical" evidence="6">
    <location>
        <begin position="405"/>
        <end position="427"/>
    </location>
</feature>
<comment type="caution">
    <text evidence="7">The sequence shown here is derived from an EMBL/GenBank/DDBJ whole genome shotgun (WGS) entry which is preliminary data.</text>
</comment>
<organism evidence="7 8">
    <name type="scientific">Steroidobacter flavus</name>
    <dbReference type="NCBI Taxonomy" id="1842136"/>
    <lineage>
        <taxon>Bacteria</taxon>
        <taxon>Pseudomonadati</taxon>
        <taxon>Pseudomonadota</taxon>
        <taxon>Gammaproteobacteria</taxon>
        <taxon>Steroidobacterales</taxon>
        <taxon>Steroidobacteraceae</taxon>
        <taxon>Steroidobacter</taxon>
    </lineage>
</organism>
<dbReference type="PANTHER" id="PTHR42770:SF7">
    <property type="entry name" value="MEMBRANE PROTEIN"/>
    <property type="match status" value="1"/>
</dbReference>
<evidence type="ECO:0000256" key="2">
    <source>
        <dbReference type="ARBA" id="ARBA00022475"/>
    </source>
</evidence>
<dbReference type="PIRSF" id="PIRSF006060">
    <property type="entry name" value="AA_transporter"/>
    <property type="match status" value="1"/>
</dbReference>
<dbReference type="InterPro" id="IPR002293">
    <property type="entry name" value="AA/rel_permease1"/>
</dbReference>
<feature type="transmembrane region" description="Helical" evidence="6">
    <location>
        <begin position="12"/>
        <end position="32"/>
    </location>
</feature>
<protein>
    <submittedName>
        <fullName evidence="7">APC family permease</fullName>
    </submittedName>
</protein>
<feature type="transmembrane region" description="Helical" evidence="6">
    <location>
        <begin position="337"/>
        <end position="357"/>
    </location>
</feature>
<dbReference type="Proteomes" id="UP001595904">
    <property type="component" value="Unassembled WGS sequence"/>
</dbReference>
<evidence type="ECO:0000256" key="6">
    <source>
        <dbReference type="SAM" id="Phobius"/>
    </source>
</evidence>
<sequence length="464" mass="49500">MQPTLRRTIGRFQYFALGFGTIVGSAWVVVLGEWLQEAGPGGTVIGFLAGGIFMCLIAAVYAELCARMPEAGGEFVFAYRLFGPKVGFFVGWFVTLYLIAITAFEAIVLPWLLQTLWPGLRQAVLYEFLGESVTLDAALIGLAGVMLVTFLNYRDVRLAVIFQSAITYGFVIVALVVLVAGATSGSAVNLQPLFEAGSGQAWWLGSLWIFVNTAFFLNGFQAIPQAIEERSEGTSTTTVARVMIGCVAAGASFYCVVVIFASLSTPWQALAGAPLASAAAVSDVVPGGLLTTVLLLVAAFSLLKTWNAIAFMAARILMAQARQSLLPARFARIHPRYATPATAVLFVGLCTLVGLFLGRGAVLPLVNMASICLAFTFVLACVALWKLRRLEPHKVQKFSVPGGRVTLVIGIAGASAMSCIALIAPLIQRRGVPVEWVLIVCWAALGWLAIPRRRATVSSAAPSR</sequence>
<accession>A0ABV8T0M4</accession>
<reference evidence="8" key="1">
    <citation type="journal article" date="2019" name="Int. J. Syst. Evol. Microbiol.">
        <title>The Global Catalogue of Microorganisms (GCM) 10K type strain sequencing project: providing services to taxonomists for standard genome sequencing and annotation.</title>
        <authorList>
            <consortium name="The Broad Institute Genomics Platform"/>
            <consortium name="The Broad Institute Genome Sequencing Center for Infectious Disease"/>
            <person name="Wu L."/>
            <person name="Ma J."/>
        </authorList>
    </citation>
    <scope>NUCLEOTIDE SEQUENCE [LARGE SCALE GENOMIC DNA]</scope>
    <source>
        <strain evidence="8">CGMCC 1.10759</strain>
    </source>
</reference>
<gene>
    <name evidence="7" type="ORF">ACFPN2_27710</name>
</gene>
<feature type="transmembrane region" description="Helical" evidence="6">
    <location>
        <begin position="133"/>
        <end position="153"/>
    </location>
</feature>
<keyword evidence="5 6" id="KW-0472">Membrane</keyword>
<evidence type="ECO:0000256" key="5">
    <source>
        <dbReference type="ARBA" id="ARBA00023136"/>
    </source>
</evidence>
<keyword evidence="3 6" id="KW-0812">Transmembrane</keyword>
<feature type="transmembrane region" description="Helical" evidence="6">
    <location>
        <begin position="200"/>
        <end position="218"/>
    </location>
</feature>
<feature type="transmembrane region" description="Helical" evidence="6">
    <location>
        <begin position="86"/>
        <end position="113"/>
    </location>
</feature>
<feature type="transmembrane region" description="Helical" evidence="6">
    <location>
        <begin position="433"/>
        <end position="450"/>
    </location>
</feature>
<evidence type="ECO:0000256" key="4">
    <source>
        <dbReference type="ARBA" id="ARBA00022989"/>
    </source>
</evidence>
<dbReference type="PANTHER" id="PTHR42770">
    <property type="entry name" value="AMINO ACID TRANSPORTER-RELATED"/>
    <property type="match status" value="1"/>
</dbReference>
<evidence type="ECO:0000313" key="8">
    <source>
        <dbReference type="Proteomes" id="UP001595904"/>
    </source>
</evidence>
<proteinExistence type="predicted"/>
<feature type="transmembrane region" description="Helical" evidence="6">
    <location>
        <begin position="363"/>
        <end position="385"/>
    </location>
</feature>
<feature type="transmembrane region" description="Helical" evidence="6">
    <location>
        <begin position="239"/>
        <end position="263"/>
    </location>
</feature>